<dbReference type="EMBL" id="CP104013">
    <property type="protein sequence ID" value="UYP45391.1"/>
    <property type="molecule type" value="Genomic_DNA"/>
</dbReference>
<evidence type="ECO:0000256" key="1">
    <source>
        <dbReference type="SAM" id="Phobius"/>
    </source>
</evidence>
<reference evidence="2" key="1">
    <citation type="submission" date="2022-09" db="EMBL/GenBank/DDBJ databases">
        <title>Actin cytoskeleton and complex cell architecture in an #Asgard archaeon.</title>
        <authorList>
            <person name="Ponce Toledo R.I."/>
            <person name="Schleper C."/>
            <person name="Rodrigues Oliveira T."/>
            <person name="Wollweber F."/>
            <person name="Xu J."/>
            <person name="Rittmann S."/>
            <person name="Klingl A."/>
            <person name="Pilhofer M."/>
        </authorList>
    </citation>
    <scope>NUCLEOTIDE SEQUENCE</scope>
    <source>
        <strain evidence="2">B-35</strain>
    </source>
</reference>
<sequence>MDFMRREHYNVGRYDDVQKDYVQHDKKNSIMKMVDKLVPFILFGGIFLMWILVFNRA</sequence>
<keyword evidence="1" id="KW-0812">Transmembrane</keyword>
<keyword evidence="1" id="KW-0472">Membrane</keyword>
<evidence type="ECO:0000313" key="2">
    <source>
        <dbReference type="EMBL" id="UYP45391.1"/>
    </source>
</evidence>
<name>A0ABY6HS64_9ARCH</name>
<evidence type="ECO:0000313" key="3">
    <source>
        <dbReference type="Proteomes" id="UP001208689"/>
    </source>
</evidence>
<protein>
    <submittedName>
        <fullName evidence="2">Uncharacterized protein</fullName>
    </submittedName>
</protein>
<dbReference type="Proteomes" id="UP001208689">
    <property type="component" value="Chromosome"/>
</dbReference>
<feature type="transmembrane region" description="Helical" evidence="1">
    <location>
        <begin position="37"/>
        <end position="54"/>
    </location>
</feature>
<gene>
    <name evidence="2" type="ORF">NEF87_001676</name>
</gene>
<accession>A0ABY6HS64</accession>
<keyword evidence="1" id="KW-1133">Transmembrane helix</keyword>
<organism evidence="2 3">
    <name type="scientific">Candidatus Lokiarchaeum ossiferum</name>
    <dbReference type="NCBI Taxonomy" id="2951803"/>
    <lineage>
        <taxon>Archaea</taxon>
        <taxon>Promethearchaeati</taxon>
        <taxon>Promethearchaeota</taxon>
        <taxon>Promethearchaeia</taxon>
        <taxon>Promethearchaeales</taxon>
        <taxon>Promethearchaeaceae</taxon>
        <taxon>Candidatus Lokiarchaeum</taxon>
    </lineage>
</organism>
<keyword evidence="3" id="KW-1185">Reference proteome</keyword>
<proteinExistence type="predicted"/>